<dbReference type="AlphaFoldDB" id="A0A1C7LND1"/>
<dbReference type="InterPro" id="IPR052670">
    <property type="entry name" value="UPF0654_domain"/>
</dbReference>
<dbReference type="EMBL" id="LUGG01000033">
    <property type="protein sequence ID" value="OBZ66110.1"/>
    <property type="molecule type" value="Genomic_DNA"/>
</dbReference>
<dbReference type="OrthoDB" id="5419162at2759"/>
<dbReference type="GO" id="GO:0005737">
    <property type="term" value="C:cytoplasm"/>
    <property type="evidence" value="ECO:0007669"/>
    <property type="project" value="TreeGrafter"/>
</dbReference>
<proteinExistence type="predicted"/>
<accession>A0A1C7LND1</accession>
<protein>
    <submittedName>
        <fullName evidence="1">Conidiation-specific protein 6</fullName>
    </submittedName>
</protein>
<name>A0A1C7LND1_GRIFR</name>
<organism evidence="1 2">
    <name type="scientific">Grifola frondosa</name>
    <name type="common">Maitake</name>
    <name type="synonym">Polyporus frondosus</name>
    <dbReference type="NCBI Taxonomy" id="5627"/>
    <lineage>
        <taxon>Eukaryota</taxon>
        <taxon>Fungi</taxon>
        <taxon>Dikarya</taxon>
        <taxon>Basidiomycota</taxon>
        <taxon>Agaricomycotina</taxon>
        <taxon>Agaricomycetes</taxon>
        <taxon>Polyporales</taxon>
        <taxon>Grifolaceae</taxon>
        <taxon>Grifola</taxon>
    </lineage>
</organism>
<reference evidence="1 2" key="1">
    <citation type="submission" date="2016-03" db="EMBL/GenBank/DDBJ databases">
        <title>Whole genome sequencing of Grifola frondosa 9006-11.</title>
        <authorList>
            <person name="Min B."/>
            <person name="Park H."/>
            <person name="Kim J.-G."/>
            <person name="Cho H."/>
            <person name="Oh Y.-L."/>
            <person name="Kong W.-S."/>
            <person name="Choi I.-G."/>
        </authorList>
    </citation>
    <scope>NUCLEOTIDE SEQUENCE [LARGE SCALE GENOMIC DNA]</scope>
    <source>
        <strain evidence="1 2">9006-11</strain>
    </source>
</reference>
<dbReference type="InterPro" id="IPR018824">
    <property type="entry name" value="Conidiation-specific_6"/>
</dbReference>
<keyword evidence="2" id="KW-1185">Reference proteome</keyword>
<evidence type="ECO:0000313" key="1">
    <source>
        <dbReference type="EMBL" id="OBZ66110.1"/>
    </source>
</evidence>
<gene>
    <name evidence="1" type="primary">con-6</name>
    <name evidence="1" type="ORF">A0H81_13981</name>
</gene>
<comment type="caution">
    <text evidence="1">The sequence shown here is derived from an EMBL/GenBank/DDBJ whole genome shotgun (WGS) entry which is preliminary data.</text>
</comment>
<sequence>MYCTACKGVEVQYVLRDARAKLKVGISYRHLSLYKAETLLVWSFDVCGDPTGALSPRTITLYSARIATPHRGFDVPESHKSAQRAEYRAWRRSFPTSAWRTGRRDVNVPRNGLAQTCYRGVDLRIQAATNLSFKPLPSHTRSYHDKCTMASYGEKDPDRVAAGLKATITNPRTSDAAKERAAGKLEHMNPATLPQPGPESNRVLGGYKATLHNEHASEEAKRHAREVLEAAGYTVERAPNMSEDEHHRRVIAGYKAALHNPRVSDAAKQHAMEFLNQSGVM</sequence>
<dbReference type="Pfam" id="PF10346">
    <property type="entry name" value="Con-6"/>
    <property type="match status" value="3"/>
</dbReference>
<dbReference type="Proteomes" id="UP000092993">
    <property type="component" value="Unassembled WGS sequence"/>
</dbReference>
<evidence type="ECO:0000313" key="2">
    <source>
        <dbReference type="Proteomes" id="UP000092993"/>
    </source>
</evidence>
<dbReference type="PANTHER" id="PTHR36576">
    <property type="entry name" value="UPF0654 PROTEIN C11D3.01C-RELATED"/>
    <property type="match status" value="1"/>
</dbReference>
<dbReference type="PANTHER" id="PTHR36576:SF1">
    <property type="entry name" value="UPF0654 PROTEIN C11D3.01C-RELATED"/>
    <property type="match status" value="1"/>
</dbReference>